<dbReference type="PANTHER" id="PTHR15749">
    <property type="entry name" value="FANCONI-ASSOCIATED NUCLEASE 1"/>
    <property type="match status" value="1"/>
</dbReference>
<protein>
    <recommendedName>
        <fullName evidence="8">Fanconi-associated nuclease</fullName>
        <ecNumber evidence="8">3.1.4.1</ecNumber>
    </recommendedName>
</protein>
<evidence type="ECO:0000256" key="5">
    <source>
        <dbReference type="ARBA" id="ARBA00022801"/>
    </source>
</evidence>
<keyword evidence="8" id="KW-0539">Nucleus</keyword>
<evidence type="ECO:0000256" key="1">
    <source>
        <dbReference type="ARBA" id="ARBA00000983"/>
    </source>
</evidence>
<dbReference type="SMART" id="SM00990">
    <property type="entry name" value="VRR_NUC"/>
    <property type="match status" value="1"/>
</dbReference>
<organism evidence="11 12">
    <name type="scientific">Temnothorax curvispinosus</name>
    <dbReference type="NCBI Taxonomy" id="300111"/>
    <lineage>
        <taxon>Eukaryota</taxon>
        <taxon>Metazoa</taxon>
        <taxon>Ecdysozoa</taxon>
        <taxon>Arthropoda</taxon>
        <taxon>Hexapoda</taxon>
        <taxon>Insecta</taxon>
        <taxon>Pterygota</taxon>
        <taxon>Neoptera</taxon>
        <taxon>Endopterygota</taxon>
        <taxon>Hymenoptera</taxon>
        <taxon>Apocrita</taxon>
        <taxon>Aculeata</taxon>
        <taxon>Formicoidea</taxon>
        <taxon>Formicidae</taxon>
        <taxon>Myrmicinae</taxon>
        <taxon>Temnothorax</taxon>
    </lineage>
</organism>
<comment type="similarity">
    <text evidence="2 8">Belongs to the FAN1 family.</text>
</comment>
<keyword evidence="3 8" id="KW-0540">Nuclease</keyword>
<feature type="compositionally biased region" description="Polar residues" evidence="9">
    <location>
        <begin position="72"/>
        <end position="106"/>
    </location>
</feature>
<keyword evidence="11" id="KW-1185">Reference proteome</keyword>
<keyword evidence="6 8" id="KW-0460">Magnesium</keyword>
<evidence type="ECO:0000256" key="6">
    <source>
        <dbReference type="ARBA" id="ARBA00022842"/>
    </source>
</evidence>
<evidence type="ECO:0000259" key="10">
    <source>
        <dbReference type="SMART" id="SM00990"/>
    </source>
</evidence>
<dbReference type="InterPro" id="IPR014883">
    <property type="entry name" value="VRR_NUC"/>
</dbReference>
<comment type="function">
    <text evidence="8">Nuclease required for the repair of DNA interstrand cross-links (ICL). Acts as a 5'-3' exonuclease that anchors at a cut end of DNA and cleaves DNA successively at every third nucleotide, allowing to excise an ICL from one strand through flanking incisions.</text>
</comment>
<dbReference type="Proteomes" id="UP000504618">
    <property type="component" value="Unplaced"/>
</dbReference>
<feature type="compositionally biased region" description="Polar residues" evidence="9">
    <location>
        <begin position="114"/>
        <end position="125"/>
    </location>
</feature>
<keyword evidence="8" id="KW-0227">DNA damage</keyword>
<evidence type="ECO:0000256" key="2">
    <source>
        <dbReference type="ARBA" id="ARBA00005533"/>
    </source>
</evidence>
<dbReference type="AlphaFoldDB" id="A0A6J1PXX7"/>
<evidence type="ECO:0000256" key="8">
    <source>
        <dbReference type="RuleBase" id="RU365033"/>
    </source>
</evidence>
<evidence type="ECO:0000256" key="9">
    <source>
        <dbReference type="SAM" id="MobiDB-lite"/>
    </source>
</evidence>
<dbReference type="InterPro" id="IPR049132">
    <property type="entry name" value="FAN1-like_euk"/>
</dbReference>
<evidence type="ECO:0000256" key="3">
    <source>
        <dbReference type="ARBA" id="ARBA00022722"/>
    </source>
</evidence>
<dbReference type="RefSeq" id="XP_024874782.1">
    <property type="nucleotide sequence ID" value="XM_025019014.1"/>
</dbReference>
<keyword evidence="4 8" id="KW-0479">Metal-binding</keyword>
<name>A0A6J1PXX7_9HYME</name>
<dbReference type="GO" id="GO:0004528">
    <property type="term" value="F:phosphodiesterase I activity"/>
    <property type="evidence" value="ECO:0007669"/>
    <property type="project" value="UniProtKB-EC"/>
</dbReference>
<proteinExistence type="inferred from homology"/>
<accession>A0A6J1PXX7</accession>
<dbReference type="GO" id="GO:0070336">
    <property type="term" value="F:flap-structured DNA binding"/>
    <property type="evidence" value="ECO:0007669"/>
    <property type="project" value="TreeGrafter"/>
</dbReference>
<dbReference type="CDD" id="cd22326">
    <property type="entry name" value="FAN1-like"/>
    <property type="match status" value="1"/>
</dbReference>
<dbReference type="GO" id="GO:0036297">
    <property type="term" value="P:interstrand cross-link repair"/>
    <property type="evidence" value="ECO:0007669"/>
    <property type="project" value="InterPro"/>
</dbReference>
<dbReference type="Pfam" id="PF08774">
    <property type="entry name" value="VRR_NUC"/>
    <property type="match status" value="1"/>
</dbReference>
<keyword evidence="7 8" id="KW-0464">Manganese</keyword>
<reference evidence="12" key="1">
    <citation type="submission" date="2025-08" db="UniProtKB">
        <authorList>
            <consortium name="RefSeq"/>
        </authorList>
    </citation>
    <scope>IDENTIFICATION</scope>
    <source>
        <tissue evidence="12">Whole body</tissue>
    </source>
</reference>
<dbReference type="OrthoDB" id="76364at2759"/>
<comment type="catalytic activity">
    <reaction evidence="1 8">
        <text>Hydrolytically removes 5'-nucleotides successively from the 3'-hydroxy termini of 3'-hydroxy-terminated oligonucleotides.</text>
        <dbReference type="EC" id="3.1.4.1"/>
    </reaction>
</comment>
<dbReference type="Pfam" id="PF21315">
    <property type="entry name" value="FAN1_HTH"/>
    <property type="match status" value="1"/>
</dbReference>
<dbReference type="InterPro" id="IPR011856">
    <property type="entry name" value="tRNA_endonuc-like_dom_sf"/>
</dbReference>
<dbReference type="GO" id="GO:0008409">
    <property type="term" value="F:5'-3' exonuclease activity"/>
    <property type="evidence" value="ECO:0007669"/>
    <property type="project" value="TreeGrafter"/>
</dbReference>
<dbReference type="InterPro" id="IPR033315">
    <property type="entry name" value="Fan1-like"/>
</dbReference>
<evidence type="ECO:0000313" key="12">
    <source>
        <dbReference type="RefSeq" id="XP_024874782.1"/>
    </source>
</evidence>
<dbReference type="PANTHER" id="PTHR15749:SF4">
    <property type="entry name" value="FANCONI-ASSOCIATED NUCLEASE 1"/>
    <property type="match status" value="1"/>
</dbReference>
<dbReference type="GeneID" id="112456468"/>
<dbReference type="Gene3D" id="3.40.1350.10">
    <property type="match status" value="1"/>
</dbReference>
<gene>
    <name evidence="12" type="primary">LOC112456468</name>
</gene>
<feature type="region of interest" description="Disordered" evidence="9">
    <location>
        <begin position="1"/>
        <end position="152"/>
    </location>
</feature>
<dbReference type="InterPro" id="IPR049126">
    <property type="entry name" value="FAN1-like_TPR"/>
</dbReference>
<comment type="cofactor">
    <cofactor evidence="8">
        <name>Mg(2+)</name>
        <dbReference type="ChEBI" id="CHEBI:18420"/>
    </cofactor>
    <cofactor evidence="8">
        <name>Mn(2+)</name>
        <dbReference type="ChEBI" id="CHEBI:29035"/>
    </cofactor>
</comment>
<keyword evidence="8" id="KW-0234">DNA repair</keyword>
<dbReference type="InterPro" id="IPR049125">
    <property type="entry name" value="FAN1-like_WH"/>
</dbReference>
<evidence type="ECO:0000256" key="4">
    <source>
        <dbReference type="ARBA" id="ARBA00022723"/>
    </source>
</evidence>
<keyword evidence="5 8" id="KW-0378">Hydrolase</keyword>
<dbReference type="GO" id="GO:0005634">
    <property type="term" value="C:nucleus"/>
    <property type="evidence" value="ECO:0007669"/>
    <property type="project" value="UniProtKB-SubCell"/>
</dbReference>
<comment type="subcellular location">
    <subcellularLocation>
        <location evidence="8">Nucleus</location>
    </subcellularLocation>
</comment>
<evidence type="ECO:0000256" key="7">
    <source>
        <dbReference type="ARBA" id="ARBA00023211"/>
    </source>
</evidence>
<feature type="compositionally biased region" description="Polar residues" evidence="9">
    <location>
        <begin position="1"/>
        <end position="16"/>
    </location>
</feature>
<dbReference type="EC" id="3.1.4.1" evidence="8"/>
<feature type="domain" description="VRR-NUC" evidence="10">
    <location>
        <begin position="766"/>
        <end position="851"/>
    </location>
</feature>
<dbReference type="Pfam" id="PF21170">
    <property type="entry name" value="FAN1_TPR"/>
    <property type="match status" value="1"/>
</dbReference>
<evidence type="ECO:0000313" key="11">
    <source>
        <dbReference type="Proteomes" id="UP000504618"/>
    </source>
</evidence>
<dbReference type="GO" id="GO:0046872">
    <property type="term" value="F:metal ion binding"/>
    <property type="evidence" value="ECO:0007669"/>
    <property type="project" value="UniProtKB-KW"/>
</dbReference>
<dbReference type="GO" id="GO:0017108">
    <property type="term" value="F:5'-flap endonuclease activity"/>
    <property type="evidence" value="ECO:0007669"/>
    <property type="project" value="TreeGrafter"/>
</dbReference>
<sequence length="868" mass="99518">MAQTRIDQFYKVTSSSKKPESINVKRSSTVRSPVRGKMKRRQVSDLSTTCCVRKKKEKHTYSWKTSEKQKQDNVSSASETPQRSSKADTYNGPTKVTGNGLVTSPTVDEHASPIRSQQRTPTSHSGAKFTPKTASPIKDALDRSPGRAKTARRKLFKDKTVESISVMINNLNLAKEGAIANTDIDLEKAYSNGSFNYQYTPIDTTVTTRYEINDVVVPTDMYSLHFFQVIVTVFSNPINCGYFTQDELDLIFSLITLQKPAQALFIRMLKRKHTWHRISNIKYDEISNDLKPIFDELVSRSIFQSNTEEEDLSVLLNLLQVDEIRKVCQESKINVSGKKENIIQSVLKFCRKTKSLFPGMATPASKLRALVTRRLGDCILLNTRVKEVVDRTITLLIPSQDPTETLVDLFLMLLRIETDQIKFPEITISDFPIFASKGHLLRYIEAKSTLTNVLSAIEEKQWETVRKLGTLAARQRLPLFMKMESESLQNSNLPHYIRHFMPGYMWLKVLSKSIDAFKKMKETIPLAIEFLRMLINQDCHMKHRKGQWYSELIKIEMFHRKNLEASVAVLSDAMTYESLTEVDRLDLLDRAEKIVKRKSGISQHAKAFVKRMLDNGFRTQLTSSTSITIKGTLCGNASQKKSVWRISNGVDQQTYGSVESLALYYYKCEGYVKGMHCEGAFPITLFATLFWDEIYDMKIPGAWVSLYQDAPLDLYSSEFYKNRKKQIDMKLQMVRKYDSETLSKHLKREFELHCEYKSIAQGNIFNDSSSLQEIAFCLGVEGVVGICERLIYNFPLWKAGFPDIFVWNARTKQYKIVEVKGPGDSLSTKQKLWLDYLIQLGLNTEVCYCESDANSKGRKRKHEETERL</sequence>